<reference evidence="4" key="1">
    <citation type="submission" date="2019-06" db="EMBL/GenBank/DDBJ databases">
        <title>Gordonia isolated from sludge of a wastewater treatment plant.</title>
        <authorList>
            <person name="Tamura T."/>
            <person name="Aoyama K."/>
            <person name="Kang Y."/>
            <person name="Saito S."/>
            <person name="Akiyama N."/>
            <person name="Yazawa K."/>
            <person name="Gonoi T."/>
            <person name="Mikami Y."/>
        </authorList>
    </citation>
    <scope>NUCLEOTIDE SEQUENCE [LARGE SCALE GENOMIC DNA]</scope>
    <source>
        <strain evidence="4">NBRC 107696</strain>
    </source>
</reference>
<accession>A0A7I9VAB6</accession>
<protein>
    <recommendedName>
        <fullName evidence="2">Bacterial mobilisation domain-containing protein</fullName>
    </recommendedName>
</protein>
<evidence type="ECO:0000313" key="3">
    <source>
        <dbReference type="EMBL" id="GEE02255.1"/>
    </source>
</evidence>
<name>A0A7I9VAB6_9ACTN</name>
<sequence length="145" mass="15536">MSDNYPAGLETTSATDTAPDALDGRRDVRLTQRYSAAEASAVEARARALGVKPGAWVRAVVRDALDARRAEVAALHGSAATRPDPQRATAVEQLRRVGVNLNQLVRAINADGELTDHVEDLLDAVEAVRPALNGVRAEFGDRTRL</sequence>
<dbReference type="AlphaFoldDB" id="A0A7I9VAB6"/>
<feature type="domain" description="Bacterial mobilisation" evidence="2">
    <location>
        <begin position="91"/>
        <end position="130"/>
    </location>
</feature>
<dbReference type="InterPro" id="IPR008687">
    <property type="entry name" value="MobC"/>
</dbReference>
<keyword evidence="4" id="KW-1185">Reference proteome</keyword>
<gene>
    <name evidence="3" type="ORF">nbrc107696_27010</name>
</gene>
<dbReference type="Pfam" id="PF05713">
    <property type="entry name" value="MobC"/>
    <property type="match status" value="1"/>
</dbReference>
<evidence type="ECO:0000256" key="1">
    <source>
        <dbReference type="SAM" id="MobiDB-lite"/>
    </source>
</evidence>
<proteinExistence type="predicted"/>
<feature type="region of interest" description="Disordered" evidence="1">
    <location>
        <begin position="1"/>
        <end position="21"/>
    </location>
</feature>
<dbReference type="EMBL" id="BJOV01000005">
    <property type="protein sequence ID" value="GEE02255.1"/>
    <property type="molecule type" value="Genomic_DNA"/>
</dbReference>
<organism evidence="3 4">
    <name type="scientific">Gordonia spumicola</name>
    <dbReference type="NCBI Taxonomy" id="589161"/>
    <lineage>
        <taxon>Bacteria</taxon>
        <taxon>Bacillati</taxon>
        <taxon>Actinomycetota</taxon>
        <taxon>Actinomycetes</taxon>
        <taxon>Mycobacteriales</taxon>
        <taxon>Gordoniaceae</taxon>
        <taxon>Gordonia</taxon>
    </lineage>
</organism>
<comment type="caution">
    <text evidence="3">The sequence shown here is derived from an EMBL/GenBank/DDBJ whole genome shotgun (WGS) entry which is preliminary data.</text>
</comment>
<dbReference type="Proteomes" id="UP000444960">
    <property type="component" value="Unassembled WGS sequence"/>
</dbReference>
<evidence type="ECO:0000259" key="2">
    <source>
        <dbReference type="Pfam" id="PF05713"/>
    </source>
</evidence>
<evidence type="ECO:0000313" key="4">
    <source>
        <dbReference type="Proteomes" id="UP000444960"/>
    </source>
</evidence>